<reference evidence="1" key="1">
    <citation type="submission" date="2021-01" db="EMBL/GenBank/DDBJ databases">
        <authorList>
            <person name="Kaushik A."/>
        </authorList>
    </citation>
    <scope>NUCLEOTIDE SEQUENCE</scope>
    <source>
        <strain evidence="1">AG4-R118</strain>
        <strain evidence="2">AG4-RS23</strain>
    </source>
</reference>
<dbReference type="AlphaFoldDB" id="A0A8H3BU81"/>
<comment type="caution">
    <text evidence="1">The sequence shown here is derived from an EMBL/GenBank/DDBJ whole genome shotgun (WGS) entry which is preliminary data.</text>
</comment>
<evidence type="ECO:0000313" key="2">
    <source>
        <dbReference type="EMBL" id="CAE6480339.1"/>
    </source>
</evidence>
<organism evidence="1 3">
    <name type="scientific">Rhizoctonia solani</name>
    <dbReference type="NCBI Taxonomy" id="456999"/>
    <lineage>
        <taxon>Eukaryota</taxon>
        <taxon>Fungi</taxon>
        <taxon>Dikarya</taxon>
        <taxon>Basidiomycota</taxon>
        <taxon>Agaricomycotina</taxon>
        <taxon>Agaricomycetes</taxon>
        <taxon>Cantharellales</taxon>
        <taxon>Ceratobasidiaceae</taxon>
        <taxon>Rhizoctonia</taxon>
    </lineage>
</organism>
<gene>
    <name evidence="1" type="ORF">RDB_LOCUS95944</name>
    <name evidence="2" type="ORF">RDB_LOCUS97343</name>
</gene>
<dbReference type="Proteomes" id="UP000663888">
    <property type="component" value="Unassembled WGS sequence"/>
</dbReference>
<dbReference type="Proteomes" id="UP000663861">
    <property type="component" value="Unassembled WGS sequence"/>
</dbReference>
<sequence>MNDYRVRGGFITTSRGPPKITPNPLIVAQRKLLNLKQPFEIKFDTWGEGNALYEWYNSLADPYIQTMQLRKERKKPVFHEFIAIRLKGGTCWRIERWQPNTLVNRLFISRLSQPVSDRLAYDTVEEVTSLESTWGGKSDCLVEFEFNVNVRVGLILRICHAIKNHQKAKFYTVENYNCYFFAQALLLCTVCGISDWTGVGEPGERERSGLWKSPNAPVFNFTQSQDLGNKSRLATFRWNPSDNLDQNWDQLSRLSNALVHASPLLQHADHCNHCIESQSDHRQRSLSSEINRLKHELVEYWNSIYREVLAKVYLMNHRRLVDSGAWGLVPANVAAEDCKQVLRGSLDDIRANWESYSRTRVERLIVTVQDILEPTELCDAWRPEPLEWESVWACNSGGSNSVQVAMADWEREIRNFIESEIFLMENTLKKQAVEAGTDAQEEAILARLRSLDYSMNIKIRISVML</sequence>
<proteinExistence type="predicted"/>
<name>A0A8H3BU81_9AGAM</name>
<protein>
    <submittedName>
        <fullName evidence="1">Uncharacterized protein</fullName>
    </submittedName>
</protein>
<evidence type="ECO:0000313" key="3">
    <source>
        <dbReference type="Proteomes" id="UP000663888"/>
    </source>
</evidence>
<dbReference type="EMBL" id="CAJMWY010002032">
    <property type="protein sequence ID" value="CAE6480339.1"/>
    <property type="molecule type" value="Genomic_DNA"/>
</dbReference>
<accession>A0A8H3BU81</accession>
<evidence type="ECO:0000313" key="1">
    <source>
        <dbReference type="EMBL" id="CAE6464256.1"/>
    </source>
</evidence>
<dbReference type="EMBL" id="CAJMWX010001060">
    <property type="protein sequence ID" value="CAE6464256.1"/>
    <property type="molecule type" value="Genomic_DNA"/>
</dbReference>